<organism evidence="2 7">
    <name type="scientific">Cafeteria roenbergensis</name>
    <name type="common">Marine flagellate</name>
    <dbReference type="NCBI Taxonomy" id="33653"/>
    <lineage>
        <taxon>Eukaryota</taxon>
        <taxon>Sar</taxon>
        <taxon>Stramenopiles</taxon>
        <taxon>Bigyra</taxon>
        <taxon>Opalozoa</taxon>
        <taxon>Bicosoecida</taxon>
        <taxon>Cafeteriaceae</taxon>
        <taxon>Cafeteria</taxon>
    </lineage>
</organism>
<dbReference type="InterPro" id="IPR022742">
    <property type="entry name" value="Hydrolase_4"/>
</dbReference>
<reference evidence="6 7" key="1">
    <citation type="submission" date="2019-07" db="EMBL/GenBank/DDBJ databases">
        <title>Genomes of Cafeteria roenbergensis.</title>
        <authorList>
            <person name="Fischer M.G."/>
            <person name="Hackl T."/>
            <person name="Roman M."/>
        </authorList>
    </citation>
    <scope>NUCLEOTIDE SEQUENCE [LARGE SCALE GENOMIC DNA]</scope>
    <source>
        <strain evidence="2 7">BVI</strain>
        <strain evidence="4 9">Cflag</strain>
        <strain evidence="5 6">E4-10P</strain>
        <strain evidence="3 8">RCC970-E3</strain>
    </source>
</reference>
<dbReference type="EMBL" id="VLTO01000020">
    <property type="protein sequence ID" value="KAA0174750.1"/>
    <property type="molecule type" value="Genomic_DNA"/>
</dbReference>
<dbReference type="Pfam" id="PF12146">
    <property type="entry name" value="Hydrolase_4"/>
    <property type="match status" value="1"/>
</dbReference>
<dbReference type="Proteomes" id="UP000322899">
    <property type="component" value="Unassembled WGS sequence"/>
</dbReference>
<evidence type="ECO:0000313" key="6">
    <source>
        <dbReference type="Proteomes" id="UP000322899"/>
    </source>
</evidence>
<dbReference type="Proteomes" id="UP000323011">
    <property type="component" value="Unassembled WGS sequence"/>
</dbReference>
<dbReference type="EMBL" id="VLTM01000033">
    <property type="protein sequence ID" value="KAA0161697.1"/>
    <property type="molecule type" value="Genomic_DNA"/>
</dbReference>
<protein>
    <recommendedName>
        <fullName evidence="1">Serine aminopeptidase S33 domain-containing protein</fullName>
    </recommendedName>
</protein>
<evidence type="ECO:0000313" key="5">
    <source>
        <dbReference type="EMBL" id="KAA0174750.1"/>
    </source>
</evidence>
<dbReference type="Gene3D" id="3.40.50.1820">
    <property type="entry name" value="alpha/beta hydrolase"/>
    <property type="match status" value="1"/>
</dbReference>
<name>A0A5A8CIX0_CAFRO</name>
<dbReference type="PANTHER" id="PTHR11614">
    <property type="entry name" value="PHOSPHOLIPASE-RELATED"/>
    <property type="match status" value="1"/>
</dbReference>
<evidence type="ECO:0000313" key="7">
    <source>
        <dbReference type="Proteomes" id="UP000323011"/>
    </source>
</evidence>
<evidence type="ECO:0000313" key="2">
    <source>
        <dbReference type="EMBL" id="KAA0152589.1"/>
    </source>
</evidence>
<comment type="caution">
    <text evidence="2">The sequence shown here is derived from an EMBL/GenBank/DDBJ whole genome shotgun (WGS) entry which is preliminary data.</text>
</comment>
<evidence type="ECO:0000313" key="8">
    <source>
        <dbReference type="Proteomes" id="UP000324907"/>
    </source>
</evidence>
<dbReference type="AlphaFoldDB" id="A0A5A8CIX0"/>
<dbReference type="InterPro" id="IPR029058">
    <property type="entry name" value="AB_hydrolase_fold"/>
</dbReference>
<dbReference type="OrthoDB" id="2498029at2759"/>
<dbReference type="InterPro" id="IPR051044">
    <property type="entry name" value="MAG_DAG_Lipase"/>
</dbReference>
<proteinExistence type="predicted"/>
<dbReference type="Proteomes" id="UP000325113">
    <property type="component" value="Unassembled WGS sequence"/>
</dbReference>
<evidence type="ECO:0000313" key="3">
    <source>
        <dbReference type="EMBL" id="KAA0153462.1"/>
    </source>
</evidence>
<sequence>MGKAYAPQVLARELAEEVADPLVYTGWLRAGPGLALHKAMERVPETLAGVRRAGLPVLLLHGEADRVCDVRGSRDAADALATATRLRCRTFSGSSALVPGSDAPQGLFAAHPLSAFVEYEGGHHDLTRERSRISSQVASHLLAWCGAVADERA</sequence>
<dbReference type="EMBL" id="VLTN01000020">
    <property type="protein sequence ID" value="KAA0152589.1"/>
    <property type="molecule type" value="Genomic_DNA"/>
</dbReference>
<keyword evidence="7" id="KW-1185">Reference proteome</keyword>
<feature type="domain" description="Serine aminopeptidase S33" evidence="1">
    <location>
        <begin position="14"/>
        <end position="83"/>
    </location>
</feature>
<dbReference type="EMBL" id="VLTL01000199">
    <property type="protein sequence ID" value="KAA0153462.1"/>
    <property type="molecule type" value="Genomic_DNA"/>
</dbReference>
<dbReference type="Proteomes" id="UP000324907">
    <property type="component" value="Unassembled WGS sequence"/>
</dbReference>
<accession>A0A5A8CIX0</accession>
<gene>
    <name evidence="5" type="ORF">FNF27_03873</name>
    <name evidence="3" type="ORF">FNF28_06946</name>
    <name evidence="2" type="ORF">FNF29_03816</name>
    <name evidence="4" type="ORF">FNF31_03640</name>
</gene>
<dbReference type="SUPFAM" id="SSF53474">
    <property type="entry name" value="alpha/beta-Hydrolases"/>
    <property type="match status" value="1"/>
</dbReference>
<evidence type="ECO:0000313" key="4">
    <source>
        <dbReference type="EMBL" id="KAA0161697.1"/>
    </source>
</evidence>
<evidence type="ECO:0000313" key="9">
    <source>
        <dbReference type="Proteomes" id="UP000325113"/>
    </source>
</evidence>
<evidence type="ECO:0000259" key="1">
    <source>
        <dbReference type="Pfam" id="PF12146"/>
    </source>
</evidence>